<dbReference type="InterPro" id="IPR006680">
    <property type="entry name" value="Amidohydro-rel"/>
</dbReference>
<dbReference type="SUPFAM" id="SSF51338">
    <property type="entry name" value="Composite domain of metallo-dependent hydrolases"/>
    <property type="match status" value="2"/>
</dbReference>
<accession>A0A8H5P650</accession>
<evidence type="ECO:0000256" key="3">
    <source>
        <dbReference type="ARBA" id="ARBA00022553"/>
    </source>
</evidence>
<evidence type="ECO:0000313" key="7">
    <source>
        <dbReference type="EMBL" id="KAF5588775.1"/>
    </source>
</evidence>
<dbReference type="FunFam" id="3.20.20.140:FF:000217">
    <property type="entry name" value="Dihydropyrimidinase-related protein 1"/>
    <property type="match status" value="1"/>
</dbReference>
<organism evidence="7 8">
    <name type="scientific">Fusarium pseudocircinatum</name>
    <dbReference type="NCBI Taxonomy" id="56676"/>
    <lineage>
        <taxon>Eukaryota</taxon>
        <taxon>Fungi</taxon>
        <taxon>Dikarya</taxon>
        <taxon>Ascomycota</taxon>
        <taxon>Pezizomycotina</taxon>
        <taxon>Sordariomycetes</taxon>
        <taxon>Hypocreomycetidae</taxon>
        <taxon>Hypocreales</taxon>
        <taxon>Nectriaceae</taxon>
        <taxon>Fusarium</taxon>
        <taxon>Fusarium fujikuroi species complex</taxon>
    </lineage>
</organism>
<dbReference type="AlphaFoldDB" id="A0A8H5P650"/>
<evidence type="ECO:0000256" key="2">
    <source>
        <dbReference type="ARBA" id="ARBA00008829"/>
    </source>
</evidence>
<dbReference type="Gene3D" id="2.30.40.10">
    <property type="entry name" value="Urease, subunit C, domain 1"/>
    <property type="match status" value="2"/>
</dbReference>
<gene>
    <name evidence="7" type="ORF">FPCIR_7049</name>
</gene>
<reference evidence="7 8" key="1">
    <citation type="submission" date="2020-05" db="EMBL/GenBank/DDBJ databases">
        <title>Identification and distribution of gene clusters putatively required for synthesis of sphingolipid metabolism inhibitors in phylogenetically diverse species of the filamentous fungus Fusarium.</title>
        <authorList>
            <person name="Kim H.-S."/>
            <person name="Busman M."/>
            <person name="Brown D.W."/>
            <person name="Divon H."/>
            <person name="Uhlig S."/>
            <person name="Proctor R.H."/>
        </authorList>
    </citation>
    <scope>NUCLEOTIDE SEQUENCE [LARGE SCALE GENOMIC DNA]</scope>
    <source>
        <strain evidence="7 8">NRRL 36939</strain>
    </source>
</reference>
<evidence type="ECO:0000256" key="4">
    <source>
        <dbReference type="ARBA" id="ARBA00036696"/>
    </source>
</evidence>
<dbReference type="EMBL" id="JAAOAS010000163">
    <property type="protein sequence ID" value="KAF5588775.1"/>
    <property type="molecule type" value="Genomic_DNA"/>
</dbReference>
<evidence type="ECO:0000259" key="6">
    <source>
        <dbReference type="Pfam" id="PF01979"/>
    </source>
</evidence>
<evidence type="ECO:0000256" key="1">
    <source>
        <dbReference type="ARBA" id="ARBA00001947"/>
    </source>
</evidence>
<dbReference type="Gene3D" id="3.20.20.140">
    <property type="entry name" value="Metal-dependent hydrolases"/>
    <property type="match status" value="2"/>
</dbReference>
<proteinExistence type="inferred from homology"/>
<sequence length="480" mass="53543">MQEFDTILRNAHVNGSFVCDIGIKRGVIVGLGVGLVATEDTQIIDCNGAIVTPGGVDGHVHLSQDRSPRAQEAGYTSADTVDTGTRSAIAGGTTTVILFAEQSRGQSLKEKVDKYHELVNDQGSYADYGFHAIITDPTAQVLEQELPELAQSGIMSMKLFLTYKHMRISDRQVLSALQKARELGMVAIVHAENGDLVDFFTEHLEAQGLTDPRFKAIVHPPEAEAEAVNRAITFSSVMDTPMLIVHVSVRQSMDVIRKENLDRDHFCSAKFVCSPPLRSDPKDIEEIWRGIISGTFTIFSSDHCPYRFDDTREKKLGHSYSKSGEVQGMFTKIPNGLPGVETRIPLLFSEGVLKRQCIDVKRFVELTSENPAKLYGLYPRKGAIQIGSDADIVIWHTQDTFSPRKLEHNLHLHDGCDYSPYEGIEFLNWPRIVLVRGRVVFQDGIVAGTKGYGQFLKRSRCALTYQRRICKEWDVLRASM</sequence>
<keyword evidence="8" id="KW-1185">Reference proteome</keyword>
<dbReference type="OrthoDB" id="1924787at2759"/>
<keyword evidence="3" id="KW-0597">Phosphoprotein</keyword>
<dbReference type="PANTHER" id="PTHR11647">
    <property type="entry name" value="HYDRANTOINASE/DIHYDROPYRIMIDINASE FAMILY MEMBER"/>
    <property type="match status" value="1"/>
</dbReference>
<dbReference type="GO" id="GO:0004157">
    <property type="term" value="F:dihydropyrimidinase activity"/>
    <property type="evidence" value="ECO:0007669"/>
    <property type="project" value="UniProtKB-EC"/>
</dbReference>
<comment type="cofactor">
    <cofactor evidence="1">
        <name>Zn(2+)</name>
        <dbReference type="ChEBI" id="CHEBI:29105"/>
    </cofactor>
</comment>
<dbReference type="PANTHER" id="PTHR11647:SF1">
    <property type="entry name" value="COLLAPSIN RESPONSE MEDIATOR PROTEIN"/>
    <property type="match status" value="1"/>
</dbReference>
<dbReference type="SUPFAM" id="SSF51556">
    <property type="entry name" value="Metallo-dependent hydrolases"/>
    <property type="match status" value="1"/>
</dbReference>
<dbReference type="Pfam" id="PF01979">
    <property type="entry name" value="Amidohydro_1"/>
    <property type="match status" value="1"/>
</dbReference>
<comment type="similarity">
    <text evidence="2">Belongs to the metallo-dependent hydrolases superfamily. Hydantoinase/dihydropyrimidinase family.</text>
</comment>
<dbReference type="InterPro" id="IPR011059">
    <property type="entry name" value="Metal-dep_hydrolase_composite"/>
</dbReference>
<name>A0A8H5P650_9HYPO</name>
<comment type="catalytic activity">
    <reaction evidence="4">
        <text>5,6-dihydrouracil + H2O = 3-(carbamoylamino)propanoate + H(+)</text>
        <dbReference type="Rhea" id="RHEA:16121"/>
        <dbReference type="ChEBI" id="CHEBI:11892"/>
        <dbReference type="ChEBI" id="CHEBI:15377"/>
        <dbReference type="ChEBI" id="CHEBI:15378"/>
        <dbReference type="ChEBI" id="CHEBI:15901"/>
        <dbReference type="EC" id="3.5.2.2"/>
    </reaction>
</comment>
<protein>
    <recommendedName>
        <fullName evidence="5">dihydropyrimidinase</fullName>
        <ecNumber evidence="5">3.5.2.2</ecNumber>
    </recommendedName>
</protein>
<dbReference type="InterPro" id="IPR032466">
    <property type="entry name" value="Metal_Hydrolase"/>
</dbReference>
<dbReference type="Proteomes" id="UP000546213">
    <property type="component" value="Unassembled WGS sequence"/>
</dbReference>
<evidence type="ECO:0000256" key="5">
    <source>
        <dbReference type="ARBA" id="ARBA00039113"/>
    </source>
</evidence>
<comment type="caution">
    <text evidence="7">The sequence shown here is derived from an EMBL/GenBank/DDBJ whole genome shotgun (WGS) entry which is preliminary data.</text>
</comment>
<evidence type="ECO:0000313" key="8">
    <source>
        <dbReference type="Proteomes" id="UP000546213"/>
    </source>
</evidence>
<feature type="domain" description="Amidohydrolase-related" evidence="6">
    <location>
        <begin position="50"/>
        <end position="440"/>
    </location>
</feature>
<dbReference type="InterPro" id="IPR050378">
    <property type="entry name" value="Metallo-dep_Hydrolases_sf"/>
</dbReference>
<dbReference type="EC" id="3.5.2.2" evidence="5"/>